<comment type="caution">
    <text evidence="1">The sequence shown here is derived from an EMBL/GenBank/DDBJ whole genome shotgun (WGS) entry which is preliminary data.</text>
</comment>
<sequence length="75" mass="8236">MTIGYSITIRYRKTGKRSARGPGTYYIDGSVGHRALAITAEPDKGVVSQLTRAEKLPPLPLTSHEFVKAFTSDKK</sequence>
<reference evidence="1" key="1">
    <citation type="submission" date="2021-01" db="EMBL/GenBank/DDBJ databases">
        <title>Whole genome shotgun sequence of Actinoplanes rishiriensis NBRC 108556.</title>
        <authorList>
            <person name="Komaki H."/>
            <person name="Tamura T."/>
        </authorList>
    </citation>
    <scope>NUCLEOTIDE SEQUENCE</scope>
    <source>
        <strain evidence="1">NBRC 108556</strain>
    </source>
</reference>
<accession>A0A919MNG7</accession>
<organism evidence="1 2">
    <name type="scientific">Paractinoplanes rishiriensis</name>
    <dbReference type="NCBI Taxonomy" id="1050105"/>
    <lineage>
        <taxon>Bacteria</taxon>
        <taxon>Bacillati</taxon>
        <taxon>Actinomycetota</taxon>
        <taxon>Actinomycetes</taxon>
        <taxon>Micromonosporales</taxon>
        <taxon>Micromonosporaceae</taxon>
        <taxon>Paractinoplanes</taxon>
    </lineage>
</organism>
<evidence type="ECO:0000313" key="2">
    <source>
        <dbReference type="Proteomes" id="UP000636960"/>
    </source>
</evidence>
<keyword evidence="2" id="KW-1185">Reference proteome</keyword>
<protein>
    <submittedName>
        <fullName evidence="1">Uncharacterized protein</fullName>
    </submittedName>
</protein>
<evidence type="ECO:0000313" key="1">
    <source>
        <dbReference type="EMBL" id="GIE94011.1"/>
    </source>
</evidence>
<name>A0A919MNG7_9ACTN</name>
<proteinExistence type="predicted"/>
<dbReference type="EMBL" id="BOMV01000007">
    <property type="protein sequence ID" value="GIE94011.1"/>
    <property type="molecule type" value="Genomic_DNA"/>
</dbReference>
<dbReference type="Proteomes" id="UP000636960">
    <property type="component" value="Unassembled WGS sequence"/>
</dbReference>
<gene>
    <name evidence="1" type="ORF">Ari01nite_14760</name>
</gene>
<dbReference type="AlphaFoldDB" id="A0A919MNG7"/>